<protein>
    <submittedName>
        <fullName evidence="2">Uncharacterized protein</fullName>
    </submittedName>
</protein>
<accession>A0A238IWD7</accession>
<dbReference type="AlphaFoldDB" id="A0A238IWD7"/>
<keyword evidence="3" id="KW-1185">Reference proteome</keyword>
<proteinExistence type="predicted"/>
<keyword evidence="1" id="KW-0175">Coiled coil</keyword>
<dbReference type="OrthoDB" id="7744760at2"/>
<sequence>MGLKKLAAKVEDYNERLESGKASKIKPHHVEEVLHKLRAKETELEEEIAAAKSSDKKVRLEGKLEIARTHIERAEWLLKDLA</sequence>
<dbReference type="RefSeq" id="WP_093972012.1">
    <property type="nucleotide sequence ID" value="NZ_FXXQ01000001.1"/>
</dbReference>
<evidence type="ECO:0000256" key="1">
    <source>
        <dbReference type="SAM" id="Coils"/>
    </source>
</evidence>
<name>A0A238IWD7_9RHOB</name>
<dbReference type="EMBL" id="FXXQ01000001">
    <property type="protein sequence ID" value="SMX21994.1"/>
    <property type="molecule type" value="Genomic_DNA"/>
</dbReference>
<feature type="coiled-coil region" evidence="1">
    <location>
        <begin position="3"/>
        <end position="54"/>
    </location>
</feature>
<evidence type="ECO:0000313" key="3">
    <source>
        <dbReference type="Proteomes" id="UP000201838"/>
    </source>
</evidence>
<evidence type="ECO:0000313" key="2">
    <source>
        <dbReference type="EMBL" id="SMX21994.1"/>
    </source>
</evidence>
<organism evidence="2 3">
    <name type="scientific">Boseongicola aestuarii</name>
    <dbReference type="NCBI Taxonomy" id="1470561"/>
    <lineage>
        <taxon>Bacteria</taxon>
        <taxon>Pseudomonadati</taxon>
        <taxon>Pseudomonadota</taxon>
        <taxon>Alphaproteobacteria</taxon>
        <taxon>Rhodobacterales</taxon>
        <taxon>Paracoccaceae</taxon>
        <taxon>Boseongicola</taxon>
    </lineage>
</organism>
<dbReference type="Proteomes" id="UP000201838">
    <property type="component" value="Unassembled WGS sequence"/>
</dbReference>
<gene>
    <name evidence="2" type="ORF">BOA8489_00081</name>
</gene>
<reference evidence="3" key="1">
    <citation type="submission" date="2017-05" db="EMBL/GenBank/DDBJ databases">
        <authorList>
            <person name="Rodrigo-Torres L."/>
            <person name="Arahal R. D."/>
            <person name="Lucena T."/>
        </authorList>
    </citation>
    <scope>NUCLEOTIDE SEQUENCE [LARGE SCALE GENOMIC DNA]</scope>
    <source>
        <strain evidence="3">CECT 8489</strain>
    </source>
</reference>